<dbReference type="AlphaFoldDB" id="A0A645GV27"/>
<dbReference type="EMBL" id="VSSQ01080381">
    <property type="protein sequence ID" value="MPN29609.1"/>
    <property type="molecule type" value="Genomic_DNA"/>
</dbReference>
<protein>
    <submittedName>
        <fullName evidence="1">Uncharacterized protein</fullName>
    </submittedName>
</protein>
<evidence type="ECO:0000313" key="1">
    <source>
        <dbReference type="EMBL" id="MPN29609.1"/>
    </source>
</evidence>
<proteinExistence type="predicted"/>
<reference evidence="1" key="1">
    <citation type="submission" date="2019-08" db="EMBL/GenBank/DDBJ databases">
        <authorList>
            <person name="Kucharzyk K."/>
            <person name="Murdoch R.W."/>
            <person name="Higgins S."/>
            <person name="Loffler F."/>
        </authorList>
    </citation>
    <scope>NUCLEOTIDE SEQUENCE</scope>
</reference>
<name>A0A645GV27_9ZZZZ</name>
<comment type="caution">
    <text evidence="1">The sequence shown here is derived from an EMBL/GenBank/DDBJ whole genome shotgun (WGS) entry which is preliminary data.</text>
</comment>
<organism evidence="1">
    <name type="scientific">bioreactor metagenome</name>
    <dbReference type="NCBI Taxonomy" id="1076179"/>
    <lineage>
        <taxon>unclassified sequences</taxon>
        <taxon>metagenomes</taxon>
        <taxon>ecological metagenomes</taxon>
    </lineage>
</organism>
<sequence>MGETLPLVISTEKNMPAPMTALGVTVTGLCEKKDLLVGRAEKGNLLYCAGLPLVGAETLLPGAVLLSAGHLSALLAHPAVRSLVPVGSLGIAAESKILAAESGLSCVLHPDTDVDLTKSAGPATCAVFAAREPVRLEIGLPITEIGVLV</sequence>
<accession>A0A645GV27</accession>
<gene>
    <name evidence="1" type="ORF">SDC9_177062</name>
</gene>